<organism evidence="2 3">
    <name type="scientific">Smittium angustum</name>
    <dbReference type="NCBI Taxonomy" id="133377"/>
    <lineage>
        <taxon>Eukaryota</taxon>
        <taxon>Fungi</taxon>
        <taxon>Fungi incertae sedis</taxon>
        <taxon>Zoopagomycota</taxon>
        <taxon>Kickxellomycotina</taxon>
        <taxon>Harpellomycetes</taxon>
        <taxon>Harpellales</taxon>
        <taxon>Legeriomycetaceae</taxon>
        <taxon>Smittium</taxon>
    </lineage>
</organism>
<sequence length="296" mass="33346">MHQFKMRFDPIPASVENNAAMSPEQSANSLQFAEKYSTSLTKQDPENVDRKNVSNNITNLGNVVEQGQLGKQGSINEKNSQNTVYSFMKEAQIIFFPAIPRNLREGYHQFKLSYFKRKEMSKRRQLNRTSKKRRPSSSFKTEPGNNLVGRTPQNNKSIPNRLQNHNLSDNLNTNRTNPGVDSISSGTKSYTNNTETLEKRKQNVGGSKPNDLSNQQLSDNSANNDTAEKHNTVSEAESIDSKDLTGNKLLLPANIKQRMFNLVMSPADQQSCNSQSDNFNFYTSAFSNSESDNFTQ</sequence>
<dbReference type="AlphaFoldDB" id="A0A2U1J5Z0"/>
<comment type="caution">
    <text evidence="2">The sequence shown here is derived from an EMBL/GenBank/DDBJ whole genome shotgun (WGS) entry which is preliminary data.</text>
</comment>
<evidence type="ECO:0000256" key="1">
    <source>
        <dbReference type="SAM" id="MobiDB-lite"/>
    </source>
</evidence>
<evidence type="ECO:0000313" key="3">
    <source>
        <dbReference type="Proteomes" id="UP000245591"/>
    </source>
</evidence>
<feature type="compositionally biased region" description="Polar residues" evidence="1">
    <location>
        <begin position="151"/>
        <end position="195"/>
    </location>
</feature>
<keyword evidence="3" id="KW-1185">Reference proteome</keyword>
<feature type="compositionally biased region" description="Basic residues" evidence="1">
    <location>
        <begin position="119"/>
        <end position="135"/>
    </location>
</feature>
<reference evidence="2 3" key="1">
    <citation type="journal article" date="2018" name="MBio">
        <title>Comparative Genomics Reveals the Core Gene Toolbox for the Fungus-Insect Symbiosis.</title>
        <authorList>
            <person name="Wang Y."/>
            <person name="Stata M."/>
            <person name="Wang W."/>
            <person name="Stajich J.E."/>
            <person name="White M.M."/>
            <person name="Moncalvo J.M."/>
        </authorList>
    </citation>
    <scope>NUCLEOTIDE SEQUENCE [LARGE SCALE GENOMIC DNA]</scope>
    <source>
        <strain evidence="2 3">AUS-126-30</strain>
    </source>
</reference>
<name>A0A2U1J5Z0_SMIAN</name>
<evidence type="ECO:0000313" key="2">
    <source>
        <dbReference type="EMBL" id="PWA00497.1"/>
    </source>
</evidence>
<protein>
    <submittedName>
        <fullName evidence="2">Uncharacterized protein</fullName>
    </submittedName>
</protein>
<gene>
    <name evidence="2" type="ORF">BB558_003459</name>
</gene>
<feature type="compositionally biased region" description="Polar residues" evidence="1">
    <location>
        <begin position="210"/>
        <end position="225"/>
    </location>
</feature>
<accession>A0A2U1J5Z0</accession>
<feature type="region of interest" description="Disordered" evidence="1">
    <location>
        <begin position="119"/>
        <end position="240"/>
    </location>
</feature>
<dbReference type="Proteomes" id="UP000245591">
    <property type="component" value="Unassembled WGS sequence"/>
</dbReference>
<dbReference type="EMBL" id="MBFU01000332">
    <property type="protein sequence ID" value="PWA00497.1"/>
    <property type="molecule type" value="Genomic_DNA"/>
</dbReference>
<proteinExistence type="predicted"/>